<name>A0A0A9EZ33_ARUDO</name>
<evidence type="ECO:0000313" key="1">
    <source>
        <dbReference type="EMBL" id="JAE05352.1"/>
    </source>
</evidence>
<protein>
    <submittedName>
        <fullName evidence="1">COX15</fullName>
    </submittedName>
</protein>
<dbReference type="AlphaFoldDB" id="A0A0A9EZ33"/>
<proteinExistence type="predicted"/>
<dbReference type="EMBL" id="GBRH01192544">
    <property type="protein sequence ID" value="JAE05352.1"/>
    <property type="molecule type" value="Transcribed_RNA"/>
</dbReference>
<reference evidence="1" key="1">
    <citation type="submission" date="2014-09" db="EMBL/GenBank/DDBJ databases">
        <authorList>
            <person name="Magalhaes I.L.F."/>
            <person name="Oliveira U."/>
            <person name="Santos F.R."/>
            <person name="Vidigal T.H.D.A."/>
            <person name="Brescovit A.D."/>
            <person name="Santos A.J."/>
        </authorList>
    </citation>
    <scope>NUCLEOTIDE SEQUENCE</scope>
    <source>
        <tissue evidence="1">Shoot tissue taken approximately 20 cm above the soil surface</tissue>
    </source>
</reference>
<accession>A0A0A9EZ33</accession>
<reference evidence="1" key="2">
    <citation type="journal article" date="2015" name="Data Brief">
        <title>Shoot transcriptome of the giant reed, Arundo donax.</title>
        <authorList>
            <person name="Barrero R.A."/>
            <person name="Guerrero F.D."/>
            <person name="Moolhuijzen P."/>
            <person name="Goolsby J.A."/>
            <person name="Tidwell J."/>
            <person name="Bellgard S.E."/>
            <person name="Bellgard M.I."/>
        </authorList>
    </citation>
    <scope>NUCLEOTIDE SEQUENCE</scope>
    <source>
        <tissue evidence="1">Shoot tissue taken approximately 20 cm above the soil surface</tissue>
    </source>
</reference>
<organism evidence="1">
    <name type="scientific">Arundo donax</name>
    <name type="common">Giant reed</name>
    <name type="synonym">Donax arundinaceus</name>
    <dbReference type="NCBI Taxonomy" id="35708"/>
    <lineage>
        <taxon>Eukaryota</taxon>
        <taxon>Viridiplantae</taxon>
        <taxon>Streptophyta</taxon>
        <taxon>Embryophyta</taxon>
        <taxon>Tracheophyta</taxon>
        <taxon>Spermatophyta</taxon>
        <taxon>Magnoliopsida</taxon>
        <taxon>Liliopsida</taxon>
        <taxon>Poales</taxon>
        <taxon>Poaceae</taxon>
        <taxon>PACMAD clade</taxon>
        <taxon>Arundinoideae</taxon>
        <taxon>Arundineae</taxon>
        <taxon>Arundo</taxon>
    </lineage>
</organism>
<sequence length="29" mass="3341">MALWVCCLGVQLGNTRRNYTAHTFWAVND</sequence>